<reference evidence="2" key="1">
    <citation type="submission" date="2018-05" db="EMBL/GenBank/DDBJ databases">
        <authorList>
            <person name="Lanie J.A."/>
            <person name="Ng W.-L."/>
            <person name="Kazmierczak K.M."/>
            <person name="Andrzejewski T.M."/>
            <person name="Davidsen T.M."/>
            <person name="Wayne K.J."/>
            <person name="Tettelin H."/>
            <person name="Glass J.I."/>
            <person name="Rusch D."/>
            <person name="Podicherti R."/>
            <person name="Tsui H.-C.T."/>
            <person name="Winkler M.E."/>
        </authorList>
    </citation>
    <scope>NUCLEOTIDE SEQUENCE</scope>
</reference>
<dbReference type="Pfam" id="PF00586">
    <property type="entry name" value="AIRS"/>
    <property type="match status" value="1"/>
</dbReference>
<organism evidence="2">
    <name type="scientific">marine metagenome</name>
    <dbReference type="NCBI Taxonomy" id="408172"/>
    <lineage>
        <taxon>unclassified sequences</taxon>
        <taxon>metagenomes</taxon>
        <taxon>ecological metagenomes</taxon>
    </lineage>
</organism>
<dbReference type="InterPro" id="IPR036676">
    <property type="entry name" value="PurM-like_C_sf"/>
</dbReference>
<dbReference type="HAMAP" id="MF_02128">
    <property type="entry name" value="TMP_kinase"/>
    <property type="match status" value="1"/>
</dbReference>
<dbReference type="AlphaFoldDB" id="A0A381PWE7"/>
<dbReference type="InterPro" id="IPR036921">
    <property type="entry name" value="PurM-like_N_sf"/>
</dbReference>
<dbReference type="InterPro" id="IPR006283">
    <property type="entry name" value="ThiL-like"/>
</dbReference>
<dbReference type="CDD" id="cd02194">
    <property type="entry name" value="ThiL"/>
    <property type="match status" value="1"/>
</dbReference>
<dbReference type="Gene3D" id="3.30.1330.10">
    <property type="entry name" value="PurM-like, N-terminal domain"/>
    <property type="match status" value="1"/>
</dbReference>
<dbReference type="SUPFAM" id="SSF55326">
    <property type="entry name" value="PurM N-terminal domain-like"/>
    <property type="match status" value="1"/>
</dbReference>
<dbReference type="InterPro" id="IPR016188">
    <property type="entry name" value="PurM-like_N"/>
</dbReference>
<dbReference type="NCBIfam" id="TIGR01379">
    <property type="entry name" value="thiL"/>
    <property type="match status" value="1"/>
</dbReference>
<dbReference type="PANTHER" id="PTHR30270:SF0">
    <property type="entry name" value="THIAMINE-MONOPHOSPHATE KINASE"/>
    <property type="match status" value="1"/>
</dbReference>
<feature type="non-terminal residue" evidence="2">
    <location>
        <position position="1"/>
    </location>
</feature>
<evidence type="ECO:0000259" key="1">
    <source>
        <dbReference type="Pfam" id="PF00586"/>
    </source>
</evidence>
<proteinExistence type="inferred from homology"/>
<sequence length="352" mass="37461">VSLPPKDPTALPSSRGAALTTLGERELIERIKQHLPPPPDWVKLGVGDDAAVLEPERGMLDVVTTDVMIEGIHFERTFMTMEDIGYKALAINLSDLAAMGARPRAIVLSLALPAQDILVSEVDELLAGIISLAKEHEVALIGGNIACSPGPLFVDITALGSVKRRAVLSRSGAKPGDGLYVTGTVGAASAGFQWLTKSNQRNAPNQDGNITPCVARFKRPDPRVKVGMLMGRNRVPNAAIDLSDGLGDAIHNLTGHGLFGAIIDATSIPIHPGARTWFEQQGLDPVSAAIQGGEDYELLLAISPTPRSRVTLARRFAEKVTLTHIGTVTNEADLILRQPDGDAPLPTGFRHF</sequence>
<name>A0A381PWE7_9ZZZZ</name>
<protein>
    <recommendedName>
        <fullName evidence="1">PurM-like N-terminal domain-containing protein</fullName>
    </recommendedName>
</protein>
<dbReference type="PANTHER" id="PTHR30270">
    <property type="entry name" value="THIAMINE-MONOPHOSPHATE KINASE"/>
    <property type="match status" value="1"/>
</dbReference>
<dbReference type="Gene3D" id="3.90.650.10">
    <property type="entry name" value="PurM-like C-terminal domain"/>
    <property type="match status" value="1"/>
</dbReference>
<dbReference type="SUPFAM" id="SSF56042">
    <property type="entry name" value="PurM C-terminal domain-like"/>
    <property type="match status" value="1"/>
</dbReference>
<feature type="domain" description="PurM-like N-terminal" evidence="1">
    <location>
        <begin position="47"/>
        <end position="162"/>
    </location>
</feature>
<accession>A0A381PWE7</accession>
<gene>
    <name evidence="2" type="ORF">METZ01_LOCUS22597</name>
</gene>
<dbReference type="GO" id="GO:0009030">
    <property type="term" value="F:thiamine-phosphate kinase activity"/>
    <property type="evidence" value="ECO:0007669"/>
    <property type="project" value="InterPro"/>
</dbReference>
<evidence type="ECO:0000313" key="2">
    <source>
        <dbReference type="EMBL" id="SUZ69743.1"/>
    </source>
</evidence>
<dbReference type="GO" id="GO:0009228">
    <property type="term" value="P:thiamine biosynthetic process"/>
    <property type="evidence" value="ECO:0007669"/>
    <property type="project" value="InterPro"/>
</dbReference>
<dbReference type="EMBL" id="UINC01001071">
    <property type="protein sequence ID" value="SUZ69743.1"/>
    <property type="molecule type" value="Genomic_DNA"/>
</dbReference>
<dbReference type="PIRSF" id="PIRSF005303">
    <property type="entry name" value="Thiam_monoph_kin"/>
    <property type="match status" value="1"/>
</dbReference>